<dbReference type="InterPro" id="IPR001584">
    <property type="entry name" value="Integrase_cat-core"/>
</dbReference>
<organism evidence="4 5">
    <name type="scientific">Trichinella zimbabwensis</name>
    <dbReference type="NCBI Taxonomy" id="268475"/>
    <lineage>
        <taxon>Eukaryota</taxon>
        <taxon>Metazoa</taxon>
        <taxon>Ecdysozoa</taxon>
        <taxon>Nematoda</taxon>
        <taxon>Enoplea</taxon>
        <taxon>Dorylaimia</taxon>
        <taxon>Trichinellida</taxon>
        <taxon>Trichinellidae</taxon>
        <taxon>Trichinella</taxon>
    </lineage>
</organism>
<dbReference type="GO" id="GO:0003676">
    <property type="term" value="F:nucleic acid binding"/>
    <property type="evidence" value="ECO:0007669"/>
    <property type="project" value="InterPro"/>
</dbReference>
<sequence>MIQEPDAMNITVDMEAFLHSFNIAMDGAVTSGKVQNYIQNVYLQFCHSPHVFMQFQHFLKLFYSKQVSAFDFVKQLLTMFMGYPFLTAGITDLLPKGYQLHETEKYIIFIYPNGQIQPISKHTDQVLSDNGPPFFPAEFREFSPKLNVAVSTSSPYYPQSNGFTDAAV</sequence>
<dbReference type="GO" id="GO:0006355">
    <property type="term" value="P:regulation of DNA-templated transcription"/>
    <property type="evidence" value="ECO:0007669"/>
    <property type="project" value="InterPro"/>
</dbReference>
<keyword evidence="5" id="KW-1185">Reference proteome</keyword>
<evidence type="ECO:0000256" key="1">
    <source>
        <dbReference type="ARBA" id="ARBA00004123"/>
    </source>
</evidence>
<evidence type="ECO:0000256" key="2">
    <source>
        <dbReference type="ARBA" id="ARBA00023242"/>
    </source>
</evidence>
<name>A0A0V1H5R4_9BILA</name>
<dbReference type="InterPro" id="IPR036397">
    <property type="entry name" value="RNaseH_sf"/>
</dbReference>
<dbReference type="SUPFAM" id="SSF47762">
    <property type="entry name" value="PAH2 domain"/>
    <property type="match status" value="1"/>
</dbReference>
<evidence type="ECO:0000313" key="5">
    <source>
        <dbReference type="Proteomes" id="UP000055024"/>
    </source>
</evidence>
<dbReference type="Gene3D" id="3.30.420.10">
    <property type="entry name" value="Ribonuclease H-like superfamily/Ribonuclease H"/>
    <property type="match status" value="1"/>
</dbReference>
<dbReference type="GO" id="GO:0015074">
    <property type="term" value="P:DNA integration"/>
    <property type="evidence" value="ECO:0007669"/>
    <property type="project" value="InterPro"/>
</dbReference>
<dbReference type="PROSITE" id="PS50994">
    <property type="entry name" value="INTEGRASE"/>
    <property type="match status" value="1"/>
</dbReference>
<dbReference type="Proteomes" id="UP000055024">
    <property type="component" value="Unassembled WGS sequence"/>
</dbReference>
<protein>
    <recommendedName>
        <fullName evidence="3">Integrase catalytic domain-containing protein</fullName>
    </recommendedName>
</protein>
<dbReference type="InterPro" id="IPR036600">
    <property type="entry name" value="PAH_sf"/>
</dbReference>
<dbReference type="OrthoDB" id="5918236at2759"/>
<evidence type="ECO:0000313" key="4">
    <source>
        <dbReference type="EMBL" id="KRZ05778.1"/>
    </source>
</evidence>
<dbReference type="InterPro" id="IPR012337">
    <property type="entry name" value="RNaseH-like_sf"/>
</dbReference>
<comment type="subcellular location">
    <subcellularLocation>
        <location evidence="1">Nucleus</location>
    </subcellularLocation>
</comment>
<comment type="caution">
    <text evidence="4">The sequence shown here is derived from an EMBL/GenBank/DDBJ whole genome shotgun (WGS) entry which is preliminary data.</text>
</comment>
<reference evidence="4 5" key="1">
    <citation type="submission" date="2015-01" db="EMBL/GenBank/DDBJ databases">
        <title>Evolution of Trichinella species and genotypes.</title>
        <authorList>
            <person name="Korhonen P.K."/>
            <person name="Edoardo P."/>
            <person name="Giuseppe L.R."/>
            <person name="Gasser R.B."/>
        </authorList>
    </citation>
    <scope>NUCLEOTIDE SEQUENCE [LARGE SCALE GENOMIC DNA]</scope>
    <source>
        <strain evidence="4">ISS1029</strain>
    </source>
</reference>
<evidence type="ECO:0000259" key="3">
    <source>
        <dbReference type="PROSITE" id="PS50994"/>
    </source>
</evidence>
<gene>
    <name evidence="4" type="ORF">T11_9891</name>
</gene>
<dbReference type="AlphaFoldDB" id="A0A0V1H5R4"/>
<dbReference type="EMBL" id="JYDP01000131">
    <property type="protein sequence ID" value="KRZ05778.1"/>
    <property type="molecule type" value="Genomic_DNA"/>
</dbReference>
<proteinExistence type="predicted"/>
<accession>A0A0V1H5R4</accession>
<dbReference type="SUPFAM" id="SSF53098">
    <property type="entry name" value="Ribonuclease H-like"/>
    <property type="match status" value="1"/>
</dbReference>
<feature type="domain" description="Integrase catalytic" evidence="3">
    <location>
        <begin position="126"/>
        <end position="168"/>
    </location>
</feature>
<keyword evidence="2" id="KW-0539">Nucleus</keyword>
<dbReference type="GO" id="GO:0005634">
    <property type="term" value="C:nucleus"/>
    <property type="evidence" value="ECO:0007669"/>
    <property type="project" value="UniProtKB-SubCell"/>
</dbReference>